<evidence type="ECO:0000313" key="1">
    <source>
        <dbReference type="EMBL" id="QHU19024.1"/>
    </source>
</evidence>
<dbReference type="EMBL" id="MN740943">
    <property type="protein sequence ID" value="QHU19024.1"/>
    <property type="molecule type" value="Genomic_DNA"/>
</dbReference>
<name>A0A6C0KRI5_9ZZZZ</name>
<protein>
    <submittedName>
        <fullName evidence="1">Uncharacterized protein</fullName>
    </submittedName>
</protein>
<organism evidence="1">
    <name type="scientific">viral metagenome</name>
    <dbReference type="NCBI Taxonomy" id="1070528"/>
    <lineage>
        <taxon>unclassified sequences</taxon>
        <taxon>metagenomes</taxon>
        <taxon>organismal metagenomes</taxon>
    </lineage>
</organism>
<dbReference type="AlphaFoldDB" id="A0A6C0KRI5"/>
<sequence length="258" mass="31354">MCYKMLTTLQHKINKKNMKKVEKKRKNQIKKKEKKLLERLKEFMPEEIIIMIYEFVDNNIKFNLSFYKQIFQKFIYNFNNNNSNNKNSKKILSSIFTGYVTNYSYCSHVKTAINLKQMLRTIPLDILQKYLYYGTPNKYFNIAFPEEPNLKEYIGTFKINDITTRDKKEINTIYENYIFEILDLLSYFATKVNEFYSLKLSEKFLEKHKYFSQINLINNIFNYDEYNKINENFGKENEKITRILILSILFIYDKYGRK</sequence>
<accession>A0A6C0KRI5</accession>
<reference evidence="1" key="1">
    <citation type="journal article" date="2020" name="Nature">
        <title>Giant virus diversity and host interactions through global metagenomics.</title>
        <authorList>
            <person name="Schulz F."/>
            <person name="Roux S."/>
            <person name="Paez-Espino D."/>
            <person name="Jungbluth S."/>
            <person name="Walsh D.A."/>
            <person name="Denef V.J."/>
            <person name="McMahon K.D."/>
            <person name="Konstantinidis K.T."/>
            <person name="Eloe-Fadrosh E.A."/>
            <person name="Kyrpides N.C."/>
            <person name="Woyke T."/>
        </authorList>
    </citation>
    <scope>NUCLEOTIDE SEQUENCE</scope>
    <source>
        <strain evidence="1">GVMAG-S-3300013014-104</strain>
    </source>
</reference>
<proteinExistence type="predicted"/>